<dbReference type="Gene3D" id="3.30.70.270">
    <property type="match status" value="1"/>
</dbReference>
<sequence>MTLRGRLTSAFLVVVLGPVLLGSIFVALTVATVTRDRINERLDHATTTVRAAVGAICAQLQAAADAVAVVPADARPAVAEQLIARGLAADIRITGPEPPGPVSRPGTAATPHPAAPHSAANPAAPSSATPHPAAPGPAAPGPAASGPAAPDAGMPGAARPRNGAAADDTTPQSSASQAVAPQGRAPGAVRRQAAAQDGAPGAAGREAAAQDGAPGAAGRQVARDGAPGAAGRQVARDGASGAAGREVAQDGASGAAGRRAVAPEGRGPGTVGRQAAAQDGAPGAAGRQAVAPDAAPEVAGRRAAPPDSVPQAAAPPAHAPRRSGVAAPDGAAPAGVPGWQDCAAPGGLQITALAASARAADVTVRAAHRVDAVLLHRLGEAAGGVTVALRTVAPPVAGANRHLDPGPGQPLPLTLSARPAQPAFRYAVLPLIVLVTAIAAVLAARWLARSTTRPLGDLAWAADRVANGDLDTRVPIPRPDELGRLAGTFNRMTRELQSYVQALTASRDQLRRHLAILGDTLSSTHDLDRILPVILRTAMTATGARAGLVLLADPADGTLAARCGAGLTGEWDLPAAELAQRRLIPGRGVLGAVAASGTPLRGSTGTAPGEPACESYLAVPICAPPSGDVLLADAEAGPGTLGVLALYDRLGSPCFDDADLRTLRTFAGQAGVAVHNVRVHEEAQRLSLTDPLTGLWNYRYLREVLRREVERASRFGRMLTVLVLDLDHFKEVNDTYGHPAGDQVLGEFARRIRVGLREVDVAFRQGGEEFVVLLPETDAYGGVIVADRLGALVRDRPVHVEPRRAGLADRIAISVSIGIAVFPEHGDSAQEVLDAADEALYAAKNAGRDTYRLAERVSARAPEGNFDPAPAGRGPQPPRHGSGR</sequence>
<dbReference type="EMBL" id="VIWY01000001">
    <property type="protein sequence ID" value="TWG25883.1"/>
    <property type="molecule type" value="Genomic_DNA"/>
</dbReference>
<dbReference type="InterPro" id="IPR000160">
    <property type="entry name" value="GGDEF_dom"/>
</dbReference>
<dbReference type="SMART" id="SM00267">
    <property type="entry name" value="GGDEF"/>
    <property type="match status" value="1"/>
</dbReference>
<dbReference type="GO" id="GO:0052621">
    <property type="term" value="F:diguanylate cyclase activity"/>
    <property type="evidence" value="ECO:0007669"/>
    <property type="project" value="TreeGrafter"/>
</dbReference>
<name>A0A561WPX0_ACTTI</name>
<dbReference type="GO" id="GO:0043709">
    <property type="term" value="P:cell adhesion involved in single-species biofilm formation"/>
    <property type="evidence" value="ECO:0007669"/>
    <property type="project" value="TreeGrafter"/>
</dbReference>
<dbReference type="Gene3D" id="6.10.340.10">
    <property type="match status" value="1"/>
</dbReference>
<dbReference type="InterPro" id="IPR029016">
    <property type="entry name" value="GAF-like_dom_sf"/>
</dbReference>
<accession>A0A561WPX0</accession>
<feature type="compositionally biased region" description="Low complexity" evidence="3">
    <location>
        <begin position="249"/>
        <end position="262"/>
    </location>
</feature>
<feature type="domain" description="GGDEF" evidence="6">
    <location>
        <begin position="717"/>
        <end position="856"/>
    </location>
</feature>
<evidence type="ECO:0000259" key="5">
    <source>
        <dbReference type="PROSITE" id="PS50885"/>
    </source>
</evidence>
<keyword evidence="4" id="KW-0472">Membrane</keyword>
<evidence type="ECO:0000313" key="7">
    <source>
        <dbReference type="EMBL" id="TWG25883.1"/>
    </source>
</evidence>
<comment type="caution">
    <text evidence="7">The sequence shown here is derived from an EMBL/GenBank/DDBJ whole genome shotgun (WGS) entry which is preliminary data.</text>
</comment>
<dbReference type="SUPFAM" id="SSF55781">
    <property type="entry name" value="GAF domain-like"/>
    <property type="match status" value="1"/>
</dbReference>
<dbReference type="Proteomes" id="UP000320239">
    <property type="component" value="Unassembled WGS sequence"/>
</dbReference>
<feature type="compositionally biased region" description="Low complexity" evidence="3">
    <location>
        <begin position="324"/>
        <end position="333"/>
    </location>
</feature>
<feature type="compositionally biased region" description="Low complexity" evidence="3">
    <location>
        <begin position="272"/>
        <end position="289"/>
    </location>
</feature>
<feature type="region of interest" description="Disordered" evidence="3">
    <location>
        <begin position="855"/>
        <end position="884"/>
    </location>
</feature>
<dbReference type="FunFam" id="3.30.70.270:FF:000001">
    <property type="entry name" value="Diguanylate cyclase domain protein"/>
    <property type="match status" value="1"/>
</dbReference>
<proteinExistence type="predicted"/>
<dbReference type="PANTHER" id="PTHR45138:SF9">
    <property type="entry name" value="DIGUANYLATE CYCLASE DGCM-RELATED"/>
    <property type="match status" value="1"/>
</dbReference>
<feature type="compositionally biased region" description="Polar residues" evidence="3">
    <location>
        <begin position="169"/>
        <end position="179"/>
    </location>
</feature>
<feature type="transmembrane region" description="Helical" evidence="4">
    <location>
        <begin position="426"/>
        <end position="448"/>
    </location>
</feature>
<dbReference type="Pfam" id="PF00990">
    <property type="entry name" value="GGDEF"/>
    <property type="match status" value="1"/>
</dbReference>
<dbReference type="InterPro" id="IPR003018">
    <property type="entry name" value="GAF"/>
</dbReference>
<dbReference type="PROSITE" id="PS50885">
    <property type="entry name" value="HAMP"/>
    <property type="match status" value="1"/>
</dbReference>
<dbReference type="SMART" id="SM00304">
    <property type="entry name" value="HAMP"/>
    <property type="match status" value="1"/>
</dbReference>
<organism evidence="7 8">
    <name type="scientific">Actinoplanes teichomyceticus</name>
    <dbReference type="NCBI Taxonomy" id="1867"/>
    <lineage>
        <taxon>Bacteria</taxon>
        <taxon>Bacillati</taxon>
        <taxon>Actinomycetota</taxon>
        <taxon>Actinomycetes</taxon>
        <taxon>Micromonosporales</taxon>
        <taxon>Micromonosporaceae</taxon>
        <taxon>Actinoplanes</taxon>
    </lineage>
</organism>
<feature type="region of interest" description="Disordered" evidence="3">
    <location>
        <begin position="94"/>
        <end position="333"/>
    </location>
</feature>
<dbReference type="SUPFAM" id="SSF55073">
    <property type="entry name" value="Nucleotide cyclase"/>
    <property type="match status" value="1"/>
</dbReference>
<protein>
    <submittedName>
        <fullName evidence="7">Diguanylate cyclase (GGDEF)-like protein</fullName>
    </submittedName>
</protein>
<dbReference type="PROSITE" id="PS50887">
    <property type="entry name" value="GGDEF"/>
    <property type="match status" value="1"/>
</dbReference>
<dbReference type="GO" id="GO:0005886">
    <property type="term" value="C:plasma membrane"/>
    <property type="evidence" value="ECO:0007669"/>
    <property type="project" value="TreeGrafter"/>
</dbReference>
<evidence type="ECO:0000256" key="1">
    <source>
        <dbReference type="ARBA" id="ARBA00022692"/>
    </source>
</evidence>
<evidence type="ECO:0000313" key="8">
    <source>
        <dbReference type="Proteomes" id="UP000320239"/>
    </source>
</evidence>
<dbReference type="InterPro" id="IPR050469">
    <property type="entry name" value="Diguanylate_Cyclase"/>
</dbReference>
<feature type="compositionally biased region" description="Low complexity" evidence="3">
    <location>
        <begin position="105"/>
        <end position="131"/>
    </location>
</feature>
<dbReference type="Gene3D" id="3.30.450.40">
    <property type="match status" value="1"/>
</dbReference>
<dbReference type="Pfam" id="PF01590">
    <property type="entry name" value="GAF"/>
    <property type="match status" value="1"/>
</dbReference>
<dbReference type="SUPFAM" id="SSF158472">
    <property type="entry name" value="HAMP domain-like"/>
    <property type="match status" value="1"/>
</dbReference>
<dbReference type="InterPro" id="IPR043128">
    <property type="entry name" value="Rev_trsase/Diguanyl_cyclase"/>
</dbReference>
<feature type="domain" description="HAMP" evidence="5">
    <location>
        <begin position="449"/>
        <end position="501"/>
    </location>
</feature>
<evidence type="ECO:0000256" key="3">
    <source>
        <dbReference type="SAM" id="MobiDB-lite"/>
    </source>
</evidence>
<evidence type="ECO:0000259" key="6">
    <source>
        <dbReference type="PROSITE" id="PS50887"/>
    </source>
</evidence>
<keyword evidence="2 4" id="KW-1133">Transmembrane helix</keyword>
<dbReference type="CDD" id="cd01949">
    <property type="entry name" value="GGDEF"/>
    <property type="match status" value="1"/>
</dbReference>
<keyword evidence="8" id="KW-1185">Reference proteome</keyword>
<dbReference type="CDD" id="cd06225">
    <property type="entry name" value="HAMP"/>
    <property type="match status" value="1"/>
</dbReference>
<dbReference type="PANTHER" id="PTHR45138">
    <property type="entry name" value="REGULATORY COMPONENTS OF SENSORY TRANSDUCTION SYSTEM"/>
    <property type="match status" value="1"/>
</dbReference>
<dbReference type="GO" id="GO:0007165">
    <property type="term" value="P:signal transduction"/>
    <property type="evidence" value="ECO:0007669"/>
    <property type="project" value="InterPro"/>
</dbReference>
<gene>
    <name evidence="7" type="ORF">FHX34_101857</name>
</gene>
<dbReference type="NCBIfam" id="TIGR00254">
    <property type="entry name" value="GGDEF"/>
    <property type="match status" value="1"/>
</dbReference>
<dbReference type="AlphaFoldDB" id="A0A561WPX0"/>
<dbReference type="Pfam" id="PF00672">
    <property type="entry name" value="HAMP"/>
    <property type="match status" value="1"/>
</dbReference>
<dbReference type="InterPro" id="IPR003660">
    <property type="entry name" value="HAMP_dom"/>
</dbReference>
<feature type="compositionally biased region" description="Low complexity" evidence="3">
    <location>
        <begin position="141"/>
        <end position="166"/>
    </location>
</feature>
<dbReference type="GO" id="GO:1902201">
    <property type="term" value="P:negative regulation of bacterial-type flagellum-dependent cell motility"/>
    <property type="evidence" value="ECO:0007669"/>
    <property type="project" value="TreeGrafter"/>
</dbReference>
<dbReference type="InterPro" id="IPR029787">
    <property type="entry name" value="Nucleotide_cyclase"/>
</dbReference>
<dbReference type="SMART" id="SM00065">
    <property type="entry name" value="GAF"/>
    <property type="match status" value="1"/>
</dbReference>
<reference evidence="7 8" key="1">
    <citation type="submission" date="2019-06" db="EMBL/GenBank/DDBJ databases">
        <title>Sequencing the genomes of 1000 actinobacteria strains.</title>
        <authorList>
            <person name="Klenk H.-P."/>
        </authorList>
    </citation>
    <scope>NUCLEOTIDE SEQUENCE [LARGE SCALE GENOMIC DNA]</scope>
    <source>
        <strain evidence="7 8">DSM 43866</strain>
    </source>
</reference>
<keyword evidence="1 4" id="KW-0812">Transmembrane</keyword>
<evidence type="ECO:0000256" key="2">
    <source>
        <dbReference type="ARBA" id="ARBA00022989"/>
    </source>
</evidence>
<evidence type="ECO:0000256" key="4">
    <source>
        <dbReference type="SAM" id="Phobius"/>
    </source>
</evidence>
<feature type="compositionally biased region" description="Low complexity" evidence="3">
    <location>
        <begin position="190"/>
        <end position="218"/>
    </location>
</feature>